<comment type="caution">
    <text evidence="1">The sequence shown here is derived from an EMBL/GenBank/DDBJ whole genome shotgun (WGS) entry which is preliminary data.</text>
</comment>
<dbReference type="AlphaFoldDB" id="A0A9K3HWL6"/>
<dbReference type="EMBL" id="MNCJ02000325">
    <property type="protein sequence ID" value="KAF5785979.1"/>
    <property type="molecule type" value="Genomic_DNA"/>
</dbReference>
<sequence length="67" mass="7616">MRQLASIGFKNFIAIKWTPHDPGDEYCDVGSGNDGHRIRVSPRVSTGRRVVVKKWPHGDADAFFEWC</sequence>
<name>A0A9K3HWL6_HELAN</name>
<proteinExistence type="predicted"/>
<accession>A0A9K3HWL6</accession>
<protein>
    <submittedName>
        <fullName evidence="1">Uncharacterized protein</fullName>
    </submittedName>
</protein>
<keyword evidence="2" id="KW-1185">Reference proteome</keyword>
<dbReference type="Gramene" id="mRNA:HanXRQr2_Chr10g0435221">
    <property type="protein sequence ID" value="mRNA:HanXRQr2_Chr10g0435221"/>
    <property type="gene ID" value="HanXRQr2_Chr10g0435221"/>
</dbReference>
<dbReference type="Proteomes" id="UP000215914">
    <property type="component" value="Unassembled WGS sequence"/>
</dbReference>
<evidence type="ECO:0000313" key="2">
    <source>
        <dbReference type="Proteomes" id="UP000215914"/>
    </source>
</evidence>
<organism evidence="1 2">
    <name type="scientific">Helianthus annuus</name>
    <name type="common">Common sunflower</name>
    <dbReference type="NCBI Taxonomy" id="4232"/>
    <lineage>
        <taxon>Eukaryota</taxon>
        <taxon>Viridiplantae</taxon>
        <taxon>Streptophyta</taxon>
        <taxon>Embryophyta</taxon>
        <taxon>Tracheophyta</taxon>
        <taxon>Spermatophyta</taxon>
        <taxon>Magnoliopsida</taxon>
        <taxon>eudicotyledons</taxon>
        <taxon>Gunneridae</taxon>
        <taxon>Pentapetalae</taxon>
        <taxon>asterids</taxon>
        <taxon>campanulids</taxon>
        <taxon>Asterales</taxon>
        <taxon>Asteraceae</taxon>
        <taxon>Asteroideae</taxon>
        <taxon>Heliantheae alliance</taxon>
        <taxon>Heliantheae</taxon>
        <taxon>Helianthus</taxon>
    </lineage>
</organism>
<reference evidence="1" key="1">
    <citation type="journal article" date="2017" name="Nature">
        <title>The sunflower genome provides insights into oil metabolism, flowering and Asterid evolution.</title>
        <authorList>
            <person name="Badouin H."/>
            <person name="Gouzy J."/>
            <person name="Grassa C.J."/>
            <person name="Murat F."/>
            <person name="Staton S.E."/>
            <person name="Cottret L."/>
            <person name="Lelandais-Briere C."/>
            <person name="Owens G.L."/>
            <person name="Carrere S."/>
            <person name="Mayjonade B."/>
            <person name="Legrand L."/>
            <person name="Gill N."/>
            <person name="Kane N.C."/>
            <person name="Bowers J.E."/>
            <person name="Hubner S."/>
            <person name="Bellec A."/>
            <person name="Berard A."/>
            <person name="Berges H."/>
            <person name="Blanchet N."/>
            <person name="Boniface M.C."/>
            <person name="Brunel D."/>
            <person name="Catrice O."/>
            <person name="Chaidir N."/>
            <person name="Claudel C."/>
            <person name="Donnadieu C."/>
            <person name="Faraut T."/>
            <person name="Fievet G."/>
            <person name="Helmstetter N."/>
            <person name="King M."/>
            <person name="Knapp S.J."/>
            <person name="Lai Z."/>
            <person name="Le Paslier M.C."/>
            <person name="Lippi Y."/>
            <person name="Lorenzon L."/>
            <person name="Mandel J.R."/>
            <person name="Marage G."/>
            <person name="Marchand G."/>
            <person name="Marquand E."/>
            <person name="Bret-Mestries E."/>
            <person name="Morien E."/>
            <person name="Nambeesan S."/>
            <person name="Nguyen T."/>
            <person name="Pegot-Espagnet P."/>
            <person name="Pouilly N."/>
            <person name="Raftis F."/>
            <person name="Sallet E."/>
            <person name="Schiex T."/>
            <person name="Thomas J."/>
            <person name="Vandecasteele C."/>
            <person name="Vares D."/>
            <person name="Vear F."/>
            <person name="Vautrin S."/>
            <person name="Crespi M."/>
            <person name="Mangin B."/>
            <person name="Burke J.M."/>
            <person name="Salse J."/>
            <person name="Munos S."/>
            <person name="Vincourt P."/>
            <person name="Rieseberg L.H."/>
            <person name="Langlade N.B."/>
        </authorList>
    </citation>
    <scope>NUCLEOTIDE SEQUENCE</scope>
    <source>
        <tissue evidence="1">Leaves</tissue>
    </source>
</reference>
<reference evidence="1" key="2">
    <citation type="submission" date="2020-06" db="EMBL/GenBank/DDBJ databases">
        <title>Helianthus annuus Genome sequencing and assembly Release 2.</title>
        <authorList>
            <person name="Gouzy J."/>
            <person name="Langlade N."/>
            <person name="Munos S."/>
        </authorList>
    </citation>
    <scope>NUCLEOTIDE SEQUENCE</scope>
    <source>
        <tissue evidence="1">Leaves</tissue>
    </source>
</reference>
<gene>
    <name evidence="1" type="ORF">HanXRQr2_Chr10g0435221</name>
</gene>
<evidence type="ECO:0000313" key="1">
    <source>
        <dbReference type="EMBL" id="KAF5785979.1"/>
    </source>
</evidence>